<evidence type="ECO:0000313" key="4">
    <source>
        <dbReference type="EMBL" id="APZ93356.1"/>
    </source>
</evidence>
<dbReference type="RefSeq" id="WP_077024827.1">
    <property type="nucleotide sequence ID" value="NZ_CP017641.1"/>
</dbReference>
<sequence>MKIFIVDAFAGRPFAGNPAAVCLLEGGHDSDWMQSVASEMNLSETAFVRKLDDGFELRWFTPVFEVELCGHATLASAHVLWIEGLVNPDQAIRFHTKSGVLTCTNNDGLVELDFPATPAQEADPPAELLDALGVRPSFVGSSKFDKLIVVESEEIVRSLKPDFGKLGQIACRGVIVTSTSGDPKFDFISRFFAPAAGVNEDPVTGSAHCCLGPYWSERLGKTEMTAFQASARGGVVRVRVAGDRVLLGGRAVTVVRGELDAGGGDA</sequence>
<dbReference type="PANTHER" id="PTHR13774:SF17">
    <property type="entry name" value="PHENAZINE BIOSYNTHESIS-LIKE DOMAIN-CONTAINING PROTEIN"/>
    <property type="match status" value="1"/>
</dbReference>
<gene>
    <name evidence="4" type="primary">yddE</name>
    <name evidence="4" type="ORF">Fuma_02973</name>
</gene>
<dbReference type="OrthoDB" id="9788221at2"/>
<organism evidence="4 5">
    <name type="scientific">Fuerstiella marisgermanici</name>
    <dbReference type="NCBI Taxonomy" id="1891926"/>
    <lineage>
        <taxon>Bacteria</taxon>
        <taxon>Pseudomonadati</taxon>
        <taxon>Planctomycetota</taxon>
        <taxon>Planctomycetia</taxon>
        <taxon>Planctomycetales</taxon>
        <taxon>Planctomycetaceae</taxon>
        <taxon>Fuerstiella</taxon>
    </lineage>
</organism>
<dbReference type="GO" id="GO:0005737">
    <property type="term" value="C:cytoplasm"/>
    <property type="evidence" value="ECO:0007669"/>
    <property type="project" value="TreeGrafter"/>
</dbReference>
<evidence type="ECO:0000256" key="1">
    <source>
        <dbReference type="ARBA" id="ARBA00008270"/>
    </source>
</evidence>
<dbReference type="AlphaFoldDB" id="A0A1P8WGZ5"/>
<dbReference type="EC" id="5.1.-.-" evidence="4"/>
<dbReference type="PANTHER" id="PTHR13774">
    <property type="entry name" value="PHENAZINE BIOSYNTHESIS PROTEIN"/>
    <property type="match status" value="1"/>
</dbReference>
<keyword evidence="5" id="KW-1185">Reference proteome</keyword>
<dbReference type="EMBL" id="CP017641">
    <property type="protein sequence ID" value="APZ93356.1"/>
    <property type="molecule type" value="Genomic_DNA"/>
</dbReference>
<dbReference type="Proteomes" id="UP000187735">
    <property type="component" value="Chromosome"/>
</dbReference>
<keyword evidence="2 4" id="KW-0413">Isomerase</keyword>
<dbReference type="PIRSF" id="PIRSF016184">
    <property type="entry name" value="PhzC_PhzF"/>
    <property type="match status" value="1"/>
</dbReference>
<dbReference type="GO" id="GO:0016853">
    <property type="term" value="F:isomerase activity"/>
    <property type="evidence" value="ECO:0007669"/>
    <property type="project" value="UniProtKB-KW"/>
</dbReference>
<feature type="active site" evidence="3">
    <location>
        <position position="44"/>
    </location>
</feature>
<comment type="similarity">
    <text evidence="1">Belongs to the PhzF family.</text>
</comment>
<name>A0A1P8WGZ5_9PLAN</name>
<evidence type="ECO:0000256" key="3">
    <source>
        <dbReference type="PIRSR" id="PIRSR016184-1"/>
    </source>
</evidence>
<evidence type="ECO:0000256" key="2">
    <source>
        <dbReference type="ARBA" id="ARBA00023235"/>
    </source>
</evidence>
<evidence type="ECO:0000313" key="5">
    <source>
        <dbReference type="Proteomes" id="UP000187735"/>
    </source>
</evidence>
<dbReference type="KEGG" id="fmr:Fuma_02973"/>
<accession>A0A1P8WGZ5</accession>
<dbReference type="NCBIfam" id="TIGR00654">
    <property type="entry name" value="PhzF_family"/>
    <property type="match status" value="1"/>
</dbReference>
<dbReference type="SUPFAM" id="SSF54506">
    <property type="entry name" value="Diaminopimelate epimerase-like"/>
    <property type="match status" value="1"/>
</dbReference>
<protein>
    <submittedName>
        <fullName evidence="4">Putative isomerase YddE</fullName>
        <ecNumber evidence="4">5.1.-.-</ecNumber>
    </submittedName>
</protein>
<dbReference type="STRING" id="1891926.Fuma_02973"/>
<reference evidence="4 5" key="1">
    <citation type="journal article" date="2016" name="Front. Microbiol.">
        <title>Fuerstia marisgermanicae gen. nov., sp. nov., an Unusual Member of the Phylum Planctomycetes from the German Wadden Sea.</title>
        <authorList>
            <person name="Kohn T."/>
            <person name="Heuer A."/>
            <person name="Jogler M."/>
            <person name="Vollmers J."/>
            <person name="Boedeker C."/>
            <person name="Bunk B."/>
            <person name="Rast P."/>
            <person name="Borchert D."/>
            <person name="Glockner I."/>
            <person name="Freese H.M."/>
            <person name="Klenk H.P."/>
            <person name="Overmann J."/>
            <person name="Kaster A.K."/>
            <person name="Rohde M."/>
            <person name="Wiegand S."/>
            <person name="Jogler C."/>
        </authorList>
    </citation>
    <scope>NUCLEOTIDE SEQUENCE [LARGE SCALE GENOMIC DNA]</scope>
    <source>
        <strain evidence="4 5">NH11</strain>
    </source>
</reference>
<dbReference type="Gene3D" id="3.10.310.10">
    <property type="entry name" value="Diaminopimelate Epimerase, Chain A, domain 1"/>
    <property type="match status" value="2"/>
</dbReference>
<dbReference type="InterPro" id="IPR003719">
    <property type="entry name" value="Phenazine_PhzF-like"/>
</dbReference>
<dbReference type="Pfam" id="PF02567">
    <property type="entry name" value="PhzC-PhzF"/>
    <property type="match status" value="1"/>
</dbReference>
<proteinExistence type="inferred from homology"/>